<dbReference type="NCBIfam" id="TIGR00785">
    <property type="entry name" value="dass"/>
    <property type="match status" value="1"/>
</dbReference>
<dbReference type="GO" id="GO:1905039">
    <property type="term" value="P:carboxylic acid transmembrane transport"/>
    <property type="evidence" value="ECO:0007669"/>
    <property type="project" value="UniProtKB-ARBA"/>
</dbReference>
<dbReference type="Proteomes" id="UP000245934">
    <property type="component" value="Unassembled WGS sequence"/>
</dbReference>
<feature type="transmembrane region" description="Helical" evidence="5">
    <location>
        <begin position="311"/>
        <end position="328"/>
    </location>
</feature>
<dbReference type="EMBL" id="QGMZ01000005">
    <property type="protein sequence ID" value="PWR76007.1"/>
    <property type="molecule type" value="Genomic_DNA"/>
</dbReference>
<evidence type="ECO:0000256" key="3">
    <source>
        <dbReference type="ARBA" id="ARBA00022989"/>
    </source>
</evidence>
<evidence type="ECO:0000256" key="5">
    <source>
        <dbReference type="SAM" id="Phobius"/>
    </source>
</evidence>
<sequence length="502" mass="54540">MKNFFCLVLGLVVAALIMIMPESIFISWEIQATAAVTILMIIWWITEAVPIPVTALVPLVGFPLFSVLTPAEACAPYADKTIFLFLGGFIIAASMQKWNLHRRIALSIILLTGTSPRQIILGFMIATAFLSLWISNTATAMMMIPIAVAIIGTIGVDAFKKESGEEGGLDFAKALVISIAYAASIGGLGTIIGSPPNGIFLAQLKTLFPDAPTIGFVDWMLFGIPLVAIFIPLTWLWLIYGPYRHLPSKLPQSRDIILQEKKKLGPITTGERWTLIVFVMTALMWIFSSTKKIGEITIPGLDILFPGIDDSTIAMFGAILLFLLPINIRTHEYTMDWENALKIPWGILLLFGGGICLSKAFIKSGLADELVKHLTALSILDVLFIVLLVAILVSFLTEVTSNTAIASVMMPILAVTSVSLMINPAILMLTAALTASLAFMLPVATPPNAVAYSTGYLTMRDLMRTGFSLNILGILLVTLFMYTIVLWALGISFDLPAWAVTP</sequence>
<reference evidence="6 7" key="1">
    <citation type="submission" date="2018-05" db="EMBL/GenBank/DDBJ databases">
        <title>Draft genome of Methanospirillum stamsii Pt1.</title>
        <authorList>
            <person name="Dueholm M.S."/>
            <person name="Nielsen P.H."/>
            <person name="Bakmann L.F."/>
            <person name="Otzen D.E."/>
        </authorList>
    </citation>
    <scope>NUCLEOTIDE SEQUENCE [LARGE SCALE GENOMIC DNA]</scope>
    <source>
        <strain evidence="6 7">Pt1</strain>
    </source>
</reference>
<accession>A0A2V2NHW8</accession>
<dbReference type="PANTHER" id="PTHR10283:SF82">
    <property type="entry name" value="SOLUTE CARRIER FAMILY 13 MEMBER 2"/>
    <property type="match status" value="1"/>
</dbReference>
<dbReference type="Pfam" id="PF00939">
    <property type="entry name" value="Na_sulph_symp"/>
    <property type="match status" value="1"/>
</dbReference>
<feature type="transmembrane region" description="Helical" evidence="5">
    <location>
        <begin position="471"/>
        <end position="493"/>
    </location>
</feature>
<dbReference type="GeneID" id="97608522"/>
<evidence type="ECO:0000256" key="1">
    <source>
        <dbReference type="ARBA" id="ARBA00004141"/>
    </source>
</evidence>
<feature type="transmembrane region" description="Helical" evidence="5">
    <location>
        <begin position="77"/>
        <end position="95"/>
    </location>
</feature>
<name>A0A2V2NHW8_9EURY</name>
<keyword evidence="2 5" id="KW-0812">Transmembrane</keyword>
<gene>
    <name evidence="6" type="ORF">DLD82_01565</name>
</gene>
<dbReference type="OrthoDB" id="19068at2157"/>
<keyword evidence="4 5" id="KW-0472">Membrane</keyword>
<dbReference type="CDD" id="cd01115">
    <property type="entry name" value="SLC13_permease"/>
    <property type="match status" value="1"/>
</dbReference>
<feature type="transmembrane region" description="Helical" evidence="5">
    <location>
        <begin position="273"/>
        <end position="291"/>
    </location>
</feature>
<feature type="transmembrane region" description="Helical" evidence="5">
    <location>
        <begin position="439"/>
        <end position="459"/>
    </location>
</feature>
<dbReference type="GO" id="GO:0005886">
    <property type="term" value="C:plasma membrane"/>
    <property type="evidence" value="ECO:0007669"/>
    <property type="project" value="TreeGrafter"/>
</dbReference>
<comment type="caution">
    <text evidence="6">The sequence shown here is derived from an EMBL/GenBank/DDBJ whole genome shotgun (WGS) entry which is preliminary data.</text>
</comment>
<comment type="subcellular location">
    <subcellularLocation>
        <location evidence="1">Membrane</location>
        <topology evidence="1">Multi-pass membrane protein</topology>
    </subcellularLocation>
</comment>
<evidence type="ECO:0000256" key="4">
    <source>
        <dbReference type="ARBA" id="ARBA00023136"/>
    </source>
</evidence>
<dbReference type="InterPro" id="IPR001898">
    <property type="entry name" value="SLC13A/DASS"/>
</dbReference>
<organism evidence="6 7">
    <name type="scientific">Methanospirillum stamsii</name>
    <dbReference type="NCBI Taxonomy" id="1277351"/>
    <lineage>
        <taxon>Archaea</taxon>
        <taxon>Methanobacteriati</taxon>
        <taxon>Methanobacteriota</taxon>
        <taxon>Stenosarchaea group</taxon>
        <taxon>Methanomicrobia</taxon>
        <taxon>Methanomicrobiales</taxon>
        <taxon>Methanospirillaceae</taxon>
        <taxon>Methanospirillum</taxon>
    </lineage>
</organism>
<protein>
    <submittedName>
        <fullName evidence="6">Anion transporter</fullName>
    </submittedName>
</protein>
<dbReference type="RefSeq" id="WP_109939357.1">
    <property type="nucleotide sequence ID" value="NZ_CP176366.1"/>
</dbReference>
<feature type="transmembrane region" description="Helical" evidence="5">
    <location>
        <begin position="171"/>
        <end position="192"/>
    </location>
</feature>
<proteinExistence type="predicted"/>
<evidence type="ECO:0000256" key="2">
    <source>
        <dbReference type="ARBA" id="ARBA00022692"/>
    </source>
</evidence>
<dbReference type="PANTHER" id="PTHR10283">
    <property type="entry name" value="SOLUTE CARRIER FAMILY 13 MEMBER"/>
    <property type="match status" value="1"/>
</dbReference>
<feature type="transmembrane region" description="Helical" evidence="5">
    <location>
        <begin position="116"/>
        <end position="134"/>
    </location>
</feature>
<feature type="transmembrane region" description="Helical" evidence="5">
    <location>
        <begin position="340"/>
        <end position="362"/>
    </location>
</feature>
<feature type="transmembrane region" description="Helical" evidence="5">
    <location>
        <begin position="374"/>
        <end position="396"/>
    </location>
</feature>
<keyword evidence="3 5" id="KW-1133">Transmembrane helix</keyword>
<dbReference type="GO" id="GO:0008514">
    <property type="term" value="F:organic anion transmembrane transporter activity"/>
    <property type="evidence" value="ECO:0007669"/>
    <property type="project" value="UniProtKB-ARBA"/>
</dbReference>
<keyword evidence="7" id="KW-1185">Reference proteome</keyword>
<dbReference type="AlphaFoldDB" id="A0A2V2NHW8"/>
<feature type="transmembrane region" description="Helical" evidence="5">
    <location>
        <begin position="408"/>
        <end position="433"/>
    </location>
</feature>
<feature type="transmembrane region" description="Helical" evidence="5">
    <location>
        <begin position="219"/>
        <end position="240"/>
    </location>
</feature>
<evidence type="ECO:0000313" key="7">
    <source>
        <dbReference type="Proteomes" id="UP000245934"/>
    </source>
</evidence>
<evidence type="ECO:0000313" key="6">
    <source>
        <dbReference type="EMBL" id="PWR76007.1"/>
    </source>
</evidence>
<feature type="transmembrane region" description="Helical" evidence="5">
    <location>
        <begin position="140"/>
        <end position="159"/>
    </location>
</feature>